<dbReference type="EMBL" id="BSSQ01000017">
    <property type="protein sequence ID" value="GLX70105.1"/>
    <property type="molecule type" value="Genomic_DNA"/>
</dbReference>
<keyword evidence="10 13" id="KW-0067">ATP-binding</keyword>
<evidence type="ECO:0000256" key="3">
    <source>
        <dbReference type="ARBA" id="ARBA00012584"/>
    </source>
</evidence>
<keyword evidence="7 13" id="KW-0819">tRNA processing</keyword>
<evidence type="ECO:0000256" key="13">
    <source>
        <dbReference type="PIRNR" id="PIRNR004930"/>
    </source>
</evidence>
<name>A0ABQ6GJ26_9BACL</name>
<dbReference type="PROSITE" id="PS51163">
    <property type="entry name" value="YRDC"/>
    <property type="match status" value="1"/>
</dbReference>
<reference evidence="15 16" key="1">
    <citation type="submission" date="2023-03" db="EMBL/GenBank/DDBJ databases">
        <title>Draft genome sequence of the bacteria which degrade cell wall of Tricholomamatutake.</title>
        <authorList>
            <person name="Konishi Y."/>
            <person name="Fukuta Y."/>
            <person name="Shirasaka N."/>
        </authorList>
    </citation>
    <scope>NUCLEOTIDE SEQUENCE [LARGE SCALE GENOMIC DNA]</scope>
    <source>
        <strain evidence="16">mu1</strain>
    </source>
</reference>
<dbReference type="PANTHER" id="PTHR17490:SF16">
    <property type="entry name" value="THREONYLCARBAMOYL-AMP SYNTHASE"/>
    <property type="match status" value="1"/>
</dbReference>
<evidence type="ECO:0000256" key="6">
    <source>
        <dbReference type="ARBA" id="ARBA00022679"/>
    </source>
</evidence>
<dbReference type="PIRSF" id="PIRSF004930">
    <property type="entry name" value="Tln_factor_SUA5"/>
    <property type="match status" value="1"/>
</dbReference>
<comment type="function">
    <text evidence="13">Required for the formation of a threonylcarbamoyl group on adenosine at position 37 (t(6)A37) in tRNAs that read codons beginning with adenine.</text>
</comment>
<dbReference type="Gene3D" id="3.90.870.10">
    <property type="entry name" value="DHBP synthase"/>
    <property type="match status" value="1"/>
</dbReference>
<organism evidence="15 16">
    <name type="scientific">Paenibacillus glycanilyticus</name>
    <dbReference type="NCBI Taxonomy" id="126569"/>
    <lineage>
        <taxon>Bacteria</taxon>
        <taxon>Bacillati</taxon>
        <taxon>Bacillota</taxon>
        <taxon>Bacilli</taxon>
        <taxon>Bacillales</taxon>
        <taxon>Paenibacillaceae</taxon>
        <taxon>Paenibacillus</taxon>
    </lineage>
</organism>
<dbReference type="InterPro" id="IPR050156">
    <property type="entry name" value="TC-AMP_synthase_SUA5"/>
</dbReference>
<dbReference type="Pfam" id="PF01300">
    <property type="entry name" value="Sua5_yciO_yrdC"/>
    <property type="match status" value="1"/>
</dbReference>
<dbReference type="RefSeq" id="WP_284240878.1">
    <property type="nucleotide sequence ID" value="NZ_BSSQ01000017.1"/>
</dbReference>
<keyword evidence="9 13" id="KW-0547">Nucleotide-binding</keyword>
<comment type="catalytic activity">
    <reaction evidence="12 13">
        <text>L-threonine + hydrogencarbonate + ATP = L-threonylcarbamoyladenylate + diphosphate + H2O</text>
        <dbReference type="Rhea" id="RHEA:36407"/>
        <dbReference type="ChEBI" id="CHEBI:15377"/>
        <dbReference type="ChEBI" id="CHEBI:17544"/>
        <dbReference type="ChEBI" id="CHEBI:30616"/>
        <dbReference type="ChEBI" id="CHEBI:33019"/>
        <dbReference type="ChEBI" id="CHEBI:57926"/>
        <dbReference type="ChEBI" id="CHEBI:73682"/>
        <dbReference type="EC" id="2.7.7.87"/>
    </reaction>
</comment>
<dbReference type="NCBIfam" id="TIGR00057">
    <property type="entry name" value="L-threonylcarbamoyladenylate synthase"/>
    <property type="match status" value="1"/>
</dbReference>
<evidence type="ECO:0000256" key="5">
    <source>
        <dbReference type="ARBA" id="ARBA00022490"/>
    </source>
</evidence>
<dbReference type="PANTHER" id="PTHR17490">
    <property type="entry name" value="SUA5"/>
    <property type="match status" value="1"/>
</dbReference>
<evidence type="ECO:0000256" key="9">
    <source>
        <dbReference type="ARBA" id="ARBA00022741"/>
    </source>
</evidence>
<dbReference type="EC" id="2.7.7.87" evidence="3 13"/>
<keyword evidence="6 13" id="KW-0808">Transferase</keyword>
<evidence type="ECO:0000313" key="16">
    <source>
        <dbReference type="Proteomes" id="UP001157114"/>
    </source>
</evidence>
<dbReference type="SUPFAM" id="SSF55821">
    <property type="entry name" value="YrdC/RibB"/>
    <property type="match status" value="1"/>
</dbReference>
<evidence type="ECO:0000256" key="12">
    <source>
        <dbReference type="ARBA" id="ARBA00048366"/>
    </source>
</evidence>
<dbReference type="Proteomes" id="UP001157114">
    <property type="component" value="Unassembled WGS sequence"/>
</dbReference>
<evidence type="ECO:0000256" key="11">
    <source>
        <dbReference type="ARBA" id="ARBA00029774"/>
    </source>
</evidence>
<evidence type="ECO:0000256" key="1">
    <source>
        <dbReference type="ARBA" id="ARBA00004496"/>
    </source>
</evidence>
<evidence type="ECO:0000256" key="10">
    <source>
        <dbReference type="ARBA" id="ARBA00022840"/>
    </source>
</evidence>
<dbReference type="Gene3D" id="3.40.50.11030">
    <property type="entry name" value="Threonylcarbamoyl-AMP synthase, C-terminal domain"/>
    <property type="match status" value="1"/>
</dbReference>
<sequence length="357" mass="37771">MRTTKVWRVAAEAGADVLAGQLAEAAALLHEGELVAFPTETVYGLGADARNTKAVEGIFQAKGRPSDNPLIVHIAEERQLEELVLPYPELARRLMKQLWPGPLTIVLPVRPDAVSPLVTAGLSTVGVRMPDHPAALALIRQSGCPVAAPSANRSGRPSPTLAGHVLEDLDGKISGVVDGGATGVGLESTVIELSDSDTIRILRPGGITAEQLQAAVPEARIDAPSGTKADTAEAPRSPGMKYTHYAPKGDLTIVQGDDPEAVVRYIQEQIDRAAPLNVRTGVLTFDERTDAYHADVVLASGSERHLEQAAHSLYAALRQFDAEGVQLIWAEGCSEEGIGLALMNRLAKAAGHQSVRV</sequence>
<dbReference type="Pfam" id="PF03481">
    <property type="entry name" value="Sua5_C"/>
    <property type="match status" value="1"/>
</dbReference>
<dbReference type="InterPro" id="IPR017945">
    <property type="entry name" value="DHBP_synth_RibB-like_a/b_dom"/>
</dbReference>
<keyword evidence="5 13" id="KW-0963">Cytoplasm</keyword>
<proteinExistence type="inferred from homology"/>
<protein>
    <recommendedName>
        <fullName evidence="4 13">Threonylcarbamoyl-AMP synthase</fullName>
        <shortName evidence="13">TC-AMP synthase</shortName>
        <ecNumber evidence="3 13">2.7.7.87</ecNumber>
    </recommendedName>
    <alternativeName>
        <fullName evidence="11 13">L-threonylcarbamoyladenylate synthase</fullName>
    </alternativeName>
</protein>
<dbReference type="InterPro" id="IPR010923">
    <property type="entry name" value="T(6)A37_SUA5"/>
</dbReference>
<comment type="similarity">
    <text evidence="2 13">Belongs to the SUA5 family.</text>
</comment>
<comment type="caution">
    <text evidence="15">The sequence shown here is derived from an EMBL/GenBank/DDBJ whole genome shotgun (WGS) entry which is preliminary data.</text>
</comment>
<accession>A0ABQ6GJ26</accession>
<evidence type="ECO:0000259" key="14">
    <source>
        <dbReference type="PROSITE" id="PS51163"/>
    </source>
</evidence>
<evidence type="ECO:0000313" key="15">
    <source>
        <dbReference type="EMBL" id="GLX70105.1"/>
    </source>
</evidence>
<evidence type="ECO:0000256" key="7">
    <source>
        <dbReference type="ARBA" id="ARBA00022694"/>
    </source>
</evidence>
<gene>
    <name evidence="15" type="primary">ywlC</name>
    <name evidence="15" type="ORF">MU1_44510</name>
</gene>
<comment type="subcellular location">
    <subcellularLocation>
        <location evidence="1 13">Cytoplasm</location>
    </subcellularLocation>
</comment>
<feature type="domain" description="YrdC-like" evidence="14">
    <location>
        <begin position="19"/>
        <end position="207"/>
    </location>
</feature>
<keyword evidence="8 13" id="KW-0548">Nucleotidyltransferase</keyword>
<dbReference type="InterPro" id="IPR038385">
    <property type="entry name" value="Sua5/YwlC_C"/>
</dbReference>
<keyword evidence="16" id="KW-1185">Reference proteome</keyword>
<evidence type="ECO:0000256" key="2">
    <source>
        <dbReference type="ARBA" id="ARBA00007663"/>
    </source>
</evidence>
<evidence type="ECO:0000256" key="4">
    <source>
        <dbReference type="ARBA" id="ARBA00015492"/>
    </source>
</evidence>
<dbReference type="InterPro" id="IPR005145">
    <property type="entry name" value="Sua5_C"/>
</dbReference>
<evidence type="ECO:0000256" key="8">
    <source>
        <dbReference type="ARBA" id="ARBA00022695"/>
    </source>
</evidence>
<dbReference type="InterPro" id="IPR006070">
    <property type="entry name" value="Sua5-like_dom"/>
</dbReference>